<dbReference type="SUPFAM" id="SSF47413">
    <property type="entry name" value="lambda repressor-like DNA-binding domains"/>
    <property type="match status" value="1"/>
</dbReference>
<keyword evidence="4" id="KW-1185">Reference proteome</keyword>
<sequence length="169" mass="18759">MGGEIIREARQAAGLTQEELAKRSKTSRTSLSAYEHGRKSPTLETTERILKAAGSGLALDQDIEFTLMRSPRGRVFTVPGRLPRLPVADAMASVRLPLHLSWSGSDRTFDMSDRRQRTRVYEVVLREGTADDILCFIDGVLLVDLWEELVLPGAIRNAWEPLVTGGKGR</sequence>
<dbReference type="CDD" id="cd00093">
    <property type="entry name" value="HTH_XRE"/>
    <property type="match status" value="1"/>
</dbReference>
<protein>
    <submittedName>
        <fullName evidence="3">Multiprotein-bridging factor 1 family protein</fullName>
    </submittedName>
</protein>
<evidence type="ECO:0000256" key="1">
    <source>
        <dbReference type="SAM" id="MobiDB-lite"/>
    </source>
</evidence>
<dbReference type="InterPro" id="IPR001387">
    <property type="entry name" value="Cro/C1-type_HTH"/>
</dbReference>
<feature type="region of interest" description="Disordered" evidence="1">
    <location>
        <begin position="17"/>
        <end position="43"/>
    </location>
</feature>
<dbReference type="Gene3D" id="1.10.260.40">
    <property type="entry name" value="lambda repressor-like DNA-binding domains"/>
    <property type="match status" value="1"/>
</dbReference>
<gene>
    <name evidence="3" type="ORF">ACFPET_01855</name>
</gene>
<dbReference type="Pfam" id="PF01381">
    <property type="entry name" value="HTH_3"/>
    <property type="match status" value="1"/>
</dbReference>
<dbReference type="Proteomes" id="UP001595823">
    <property type="component" value="Unassembled WGS sequence"/>
</dbReference>
<feature type="domain" description="HTH cro/C1-type" evidence="2">
    <location>
        <begin position="6"/>
        <end position="52"/>
    </location>
</feature>
<dbReference type="PROSITE" id="PS50943">
    <property type="entry name" value="HTH_CROC1"/>
    <property type="match status" value="1"/>
</dbReference>
<dbReference type="RefSeq" id="WP_380617676.1">
    <property type="nucleotide sequence ID" value="NZ_JBHSDK010000002.1"/>
</dbReference>
<evidence type="ECO:0000259" key="2">
    <source>
        <dbReference type="PROSITE" id="PS50943"/>
    </source>
</evidence>
<name>A0ABV8TU32_9ACTN</name>
<evidence type="ECO:0000313" key="3">
    <source>
        <dbReference type="EMBL" id="MFC4333938.1"/>
    </source>
</evidence>
<organism evidence="3 4">
    <name type="scientific">Salininema proteolyticum</name>
    <dbReference type="NCBI Taxonomy" id="1607685"/>
    <lineage>
        <taxon>Bacteria</taxon>
        <taxon>Bacillati</taxon>
        <taxon>Actinomycetota</taxon>
        <taxon>Actinomycetes</taxon>
        <taxon>Glycomycetales</taxon>
        <taxon>Glycomycetaceae</taxon>
        <taxon>Salininema</taxon>
    </lineage>
</organism>
<dbReference type="InterPro" id="IPR010982">
    <property type="entry name" value="Lambda_DNA-bd_dom_sf"/>
</dbReference>
<dbReference type="SMART" id="SM00530">
    <property type="entry name" value="HTH_XRE"/>
    <property type="match status" value="1"/>
</dbReference>
<accession>A0ABV8TU32</accession>
<proteinExistence type="predicted"/>
<dbReference type="EMBL" id="JBHSDK010000002">
    <property type="protein sequence ID" value="MFC4333938.1"/>
    <property type="molecule type" value="Genomic_DNA"/>
</dbReference>
<comment type="caution">
    <text evidence="3">The sequence shown here is derived from an EMBL/GenBank/DDBJ whole genome shotgun (WGS) entry which is preliminary data.</text>
</comment>
<reference evidence="4" key="1">
    <citation type="journal article" date="2019" name="Int. J. Syst. Evol. Microbiol.">
        <title>The Global Catalogue of Microorganisms (GCM) 10K type strain sequencing project: providing services to taxonomists for standard genome sequencing and annotation.</title>
        <authorList>
            <consortium name="The Broad Institute Genomics Platform"/>
            <consortium name="The Broad Institute Genome Sequencing Center for Infectious Disease"/>
            <person name="Wu L."/>
            <person name="Ma J."/>
        </authorList>
    </citation>
    <scope>NUCLEOTIDE SEQUENCE [LARGE SCALE GENOMIC DNA]</scope>
    <source>
        <strain evidence="4">IBRC-M 10908</strain>
    </source>
</reference>
<evidence type="ECO:0000313" key="4">
    <source>
        <dbReference type="Proteomes" id="UP001595823"/>
    </source>
</evidence>